<dbReference type="Pfam" id="PF07690">
    <property type="entry name" value="MFS_1"/>
    <property type="match status" value="1"/>
</dbReference>
<gene>
    <name evidence="2" type="ORF">S03H2_19731</name>
</gene>
<dbReference type="InterPro" id="IPR011701">
    <property type="entry name" value="MFS"/>
</dbReference>
<dbReference type="Gene3D" id="1.20.1250.20">
    <property type="entry name" value="MFS general substrate transporter like domains"/>
    <property type="match status" value="1"/>
</dbReference>
<comment type="caution">
    <text evidence="2">The sequence shown here is derived from an EMBL/GenBank/DDBJ whole genome shotgun (WGS) entry which is preliminary data.</text>
</comment>
<dbReference type="EMBL" id="BARU01010333">
    <property type="protein sequence ID" value="GAH32172.1"/>
    <property type="molecule type" value="Genomic_DNA"/>
</dbReference>
<feature type="transmembrane region" description="Helical" evidence="1">
    <location>
        <begin position="117"/>
        <end position="140"/>
    </location>
</feature>
<keyword evidence="1" id="KW-1133">Transmembrane helix</keyword>
<sequence length="152" mass="16082">FDDKVSALGGIMGDRMSKIKIIFLSLAAISILLFLFYLILMPMMQQTILNYGALVVFLVAIGFCIFITFPIGMALSAELVSGERVGSAVGAVFGGEMIISALTVPALGYIIDTYGFRTGFGFLGMLAGAGAIVTGLYHIGSKRNNLKSVKGL</sequence>
<dbReference type="InterPro" id="IPR036259">
    <property type="entry name" value="MFS_trans_sf"/>
</dbReference>
<feature type="transmembrane region" description="Helical" evidence="1">
    <location>
        <begin position="88"/>
        <end position="111"/>
    </location>
</feature>
<reference evidence="2" key="1">
    <citation type="journal article" date="2014" name="Front. Microbiol.">
        <title>High frequency of phylogenetically diverse reductive dehalogenase-homologous genes in deep subseafloor sedimentary metagenomes.</title>
        <authorList>
            <person name="Kawai M."/>
            <person name="Futagami T."/>
            <person name="Toyoda A."/>
            <person name="Takaki Y."/>
            <person name="Nishi S."/>
            <person name="Hori S."/>
            <person name="Arai W."/>
            <person name="Tsubouchi T."/>
            <person name="Morono Y."/>
            <person name="Uchiyama I."/>
            <person name="Ito T."/>
            <person name="Fujiyama A."/>
            <person name="Inagaki F."/>
            <person name="Takami H."/>
        </authorList>
    </citation>
    <scope>NUCLEOTIDE SEQUENCE</scope>
    <source>
        <strain evidence="2">Expedition CK06-06</strain>
    </source>
</reference>
<protein>
    <recommendedName>
        <fullName evidence="3">Major facilitator superfamily (MFS) profile domain-containing protein</fullName>
    </recommendedName>
</protein>
<feature type="transmembrane region" description="Helical" evidence="1">
    <location>
        <begin position="21"/>
        <end position="40"/>
    </location>
</feature>
<organism evidence="2">
    <name type="scientific">marine sediment metagenome</name>
    <dbReference type="NCBI Taxonomy" id="412755"/>
    <lineage>
        <taxon>unclassified sequences</taxon>
        <taxon>metagenomes</taxon>
        <taxon>ecological metagenomes</taxon>
    </lineage>
</organism>
<dbReference type="AlphaFoldDB" id="X1EHV0"/>
<evidence type="ECO:0000313" key="2">
    <source>
        <dbReference type="EMBL" id="GAH32172.1"/>
    </source>
</evidence>
<accession>X1EHV0</accession>
<feature type="transmembrane region" description="Helical" evidence="1">
    <location>
        <begin position="52"/>
        <end position="76"/>
    </location>
</feature>
<keyword evidence="1" id="KW-0472">Membrane</keyword>
<keyword evidence="1" id="KW-0812">Transmembrane</keyword>
<feature type="non-terminal residue" evidence="2">
    <location>
        <position position="1"/>
    </location>
</feature>
<evidence type="ECO:0000256" key="1">
    <source>
        <dbReference type="SAM" id="Phobius"/>
    </source>
</evidence>
<name>X1EHV0_9ZZZZ</name>
<proteinExistence type="predicted"/>
<dbReference type="SUPFAM" id="SSF103473">
    <property type="entry name" value="MFS general substrate transporter"/>
    <property type="match status" value="1"/>
</dbReference>
<evidence type="ECO:0008006" key="3">
    <source>
        <dbReference type="Google" id="ProtNLM"/>
    </source>
</evidence>
<dbReference type="GO" id="GO:0022857">
    <property type="term" value="F:transmembrane transporter activity"/>
    <property type="evidence" value="ECO:0007669"/>
    <property type="project" value="InterPro"/>
</dbReference>